<reference evidence="3 4" key="1">
    <citation type="submission" date="2018-04" db="EMBL/GenBank/DDBJ databases">
        <title>The genome of golden apple snail Pomacea canaliculata provides insight into stress tolerance and invasive adaptation.</title>
        <authorList>
            <person name="Liu C."/>
            <person name="Liu B."/>
            <person name="Ren Y."/>
            <person name="Zhang Y."/>
            <person name="Wang H."/>
            <person name="Li S."/>
            <person name="Jiang F."/>
            <person name="Yin L."/>
            <person name="Zhang G."/>
            <person name="Qian W."/>
            <person name="Fan W."/>
        </authorList>
    </citation>
    <scope>NUCLEOTIDE SEQUENCE [LARGE SCALE GENOMIC DNA]</scope>
    <source>
        <strain evidence="3">SZHN2017</strain>
        <tissue evidence="3">Muscle</tissue>
    </source>
</reference>
<keyword evidence="4" id="KW-1185">Reference proteome</keyword>
<evidence type="ECO:0000259" key="2">
    <source>
        <dbReference type="PROSITE" id="PS50188"/>
    </source>
</evidence>
<dbReference type="CDD" id="cd12908">
    <property type="entry name" value="SPRYD3"/>
    <property type="match status" value="2"/>
</dbReference>
<protein>
    <recommendedName>
        <fullName evidence="2">B30.2/SPRY domain-containing protein</fullName>
    </recommendedName>
</protein>
<dbReference type="PROSITE" id="PS50188">
    <property type="entry name" value="B302_SPRY"/>
    <property type="match status" value="1"/>
</dbReference>
<feature type="compositionally biased region" description="Acidic residues" evidence="1">
    <location>
        <begin position="315"/>
        <end position="343"/>
    </location>
</feature>
<gene>
    <name evidence="3" type="ORF">C0Q70_05184</name>
</gene>
<dbReference type="EMBL" id="PZQS01000003">
    <property type="protein sequence ID" value="PVD33922.1"/>
    <property type="molecule type" value="Genomic_DNA"/>
</dbReference>
<dbReference type="SUPFAM" id="SSF49899">
    <property type="entry name" value="Concanavalin A-like lectins/glucanases"/>
    <property type="match status" value="2"/>
</dbReference>
<dbReference type="InterPro" id="IPR013320">
    <property type="entry name" value="ConA-like_dom_sf"/>
</dbReference>
<comment type="caution">
    <text evidence="3">The sequence shown here is derived from an EMBL/GenBank/DDBJ whole genome shotgun (WGS) entry which is preliminary data.</text>
</comment>
<dbReference type="InterPro" id="IPR001870">
    <property type="entry name" value="B30.2/SPRY"/>
</dbReference>
<feature type="region of interest" description="Disordered" evidence="1">
    <location>
        <begin position="315"/>
        <end position="355"/>
    </location>
</feature>
<accession>A0A2T7PKJ7</accession>
<evidence type="ECO:0000256" key="1">
    <source>
        <dbReference type="SAM" id="MobiDB-lite"/>
    </source>
</evidence>
<dbReference type="STRING" id="400727.A0A2T7PKJ7"/>
<dbReference type="OrthoDB" id="25503at2759"/>
<evidence type="ECO:0000313" key="3">
    <source>
        <dbReference type="EMBL" id="PVD33922.1"/>
    </source>
</evidence>
<dbReference type="Pfam" id="PF00622">
    <property type="entry name" value="SPRY"/>
    <property type="match status" value="2"/>
</dbReference>
<dbReference type="InterPro" id="IPR043136">
    <property type="entry name" value="B30.2/SPRY_sf"/>
</dbReference>
<evidence type="ECO:0000313" key="4">
    <source>
        <dbReference type="Proteomes" id="UP000245119"/>
    </source>
</evidence>
<organism evidence="3 4">
    <name type="scientific">Pomacea canaliculata</name>
    <name type="common">Golden apple snail</name>
    <dbReference type="NCBI Taxonomy" id="400727"/>
    <lineage>
        <taxon>Eukaryota</taxon>
        <taxon>Metazoa</taxon>
        <taxon>Spiralia</taxon>
        <taxon>Lophotrochozoa</taxon>
        <taxon>Mollusca</taxon>
        <taxon>Gastropoda</taxon>
        <taxon>Caenogastropoda</taxon>
        <taxon>Architaenioglossa</taxon>
        <taxon>Ampullarioidea</taxon>
        <taxon>Ampullariidae</taxon>
        <taxon>Pomacea</taxon>
    </lineage>
</organism>
<dbReference type="Proteomes" id="UP000245119">
    <property type="component" value="Linkage Group LG3"/>
</dbReference>
<dbReference type="InterPro" id="IPR003877">
    <property type="entry name" value="SPRY_dom"/>
</dbReference>
<dbReference type="PANTHER" id="PTHR12864">
    <property type="entry name" value="RAN BINDING PROTEIN 9-RELATED"/>
    <property type="match status" value="1"/>
</dbReference>
<dbReference type="Gene3D" id="2.60.120.920">
    <property type="match status" value="2"/>
</dbReference>
<dbReference type="SMART" id="SM00449">
    <property type="entry name" value="SPRY"/>
    <property type="match status" value="2"/>
</dbReference>
<proteinExistence type="predicted"/>
<feature type="domain" description="B30.2/SPRY" evidence="2">
    <location>
        <begin position="1"/>
        <end position="179"/>
    </location>
</feature>
<sequence length="405" mass="44980">MQRNDEKKDAKLPHRFDSVLVDGDLLSYSPNVQQRVGVYIAAKPVTPENNYFELEIIDPGVSCCIAIGLVPYQYPLYAQPGWKAFGVGYHADDGRLYKSSGMGQVYGPRCHLGDHMGCGIKFPAGANPKQAGQAYVFFTRNGKELGSVKIPVPQGGLHPAVGLHSDGEEVRLNLDAEWPREDAMLMAIDHCEEDWRRLHDIKLIGQILEYDGRGKTIHDVGLAQARLPLTTTNHYFELEIVDPGENCYIAIGIARKNYPKHRHPGWNRESIAYHADDGKIFLGSGIGDPFGPKCHKGDIMGCGILFPPDYDQEEANAAVDENEDDAENEDSPSEYGDDEEYEEDAHPKQVEDMEEQAGTVEVFFTRNGKFIGKRRAVIPKGGFYPTIGMLSSCERVRVDLNPLTG</sequence>
<name>A0A2T7PKJ7_POMCA</name>
<dbReference type="AlphaFoldDB" id="A0A2T7PKJ7"/>
<dbReference type="InterPro" id="IPR035783">
    <property type="entry name" value="SPRYD3_SPRY"/>
</dbReference>
<dbReference type="InterPro" id="IPR050618">
    <property type="entry name" value="Ubq-SigPath_Reg"/>
</dbReference>